<keyword evidence="6" id="KW-0408">Iron</keyword>
<dbReference type="AlphaFoldDB" id="A0A0C5X0T7"/>
<dbReference type="PANTHER" id="PTHR43034:SF2">
    <property type="entry name" value="ION-TRANSLOCATING OXIDOREDUCTASE COMPLEX SUBUNIT C"/>
    <property type="match status" value="1"/>
</dbReference>
<dbReference type="Pfam" id="PF01512">
    <property type="entry name" value="Complex1_51K"/>
    <property type="match status" value="1"/>
</dbReference>
<dbReference type="InterPro" id="IPR026902">
    <property type="entry name" value="RnfC_N"/>
</dbReference>
<dbReference type="EMBL" id="CP005974">
    <property type="protein sequence ID" value="AJR08940.1"/>
    <property type="molecule type" value="Genomic_DNA"/>
</dbReference>
<dbReference type="SUPFAM" id="SSF142019">
    <property type="entry name" value="Nqo1 FMN-binding domain-like"/>
    <property type="match status" value="1"/>
</dbReference>
<protein>
    <submittedName>
        <fullName evidence="9">Respiratory-chain NADH dehydrogenase domain-containing protein</fullName>
    </submittedName>
</protein>
<keyword evidence="7" id="KW-0411">Iron-sulfur</keyword>
<dbReference type="SUPFAM" id="SSF46548">
    <property type="entry name" value="alpha-helical ferredoxin"/>
    <property type="match status" value="1"/>
</dbReference>
<name>A0A0C5X0T7_9GAMM</name>
<dbReference type="HOGENOM" id="CLU_010808_0_0_6"/>
<dbReference type="PROSITE" id="PS00198">
    <property type="entry name" value="4FE4S_FER_1"/>
    <property type="match status" value="1"/>
</dbReference>
<dbReference type="PROSITE" id="PS51379">
    <property type="entry name" value="4FE4S_FER_2"/>
    <property type="match status" value="1"/>
</dbReference>
<dbReference type="GO" id="GO:0009055">
    <property type="term" value="F:electron transfer activity"/>
    <property type="evidence" value="ECO:0007669"/>
    <property type="project" value="InterPro"/>
</dbReference>
<dbReference type="STRING" id="658445.H744_2c2277"/>
<reference evidence="9 10" key="1">
    <citation type="submission" date="2013-05" db="EMBL/GenBank/DDBJ databases">
        <title>Complete genome sequence of the lipase-producing bacterium Photobacterium gaetbulicola Gung47.</title>
        <authorList>
            <person name="Kim Y.-O."/>
        </authorList>
    </citation>
    <scope>NUCLEOTIDE SEQUENCE [LARGE SCALE GENOMIC DNA]</scope>
    <source>
        <strain evidence="9 10">Gung47</strain>
    </source>
</reference>
<dbReference type="KEGG" id="pgb:H744_2c2277"/>
<evidence type="ECO:0000313" key="9">
    <source>
        <dbReference type="EMBL" id="AJR08940.1"/>
    </source>
</evidence>
<evidence type="ECO:0000256" key="4">
    <source>
        <dbReference type="ARBA" id="ARBA00022737"/>
    </source>
</evidence>
<evidence type="ECO:0000256" key="2">
    <source>
        <dbReference type="ARBA" id="ARBA00022485"/>
    </source>
</evidence>
<dbReference type="Gene3D" id="3.10.20.600">
    <property type="match status" value="1"/>
</dbReference>
<dbReference type="PIRSF" id="PIRSF036408">
    <property type="entry name" value="PduS_prd"/>
    <property type="match status" value="1"/>
</dbReference>
<keyword evidence="5" id="KW-0249">Electron transport</keyword>
<dbReference type="SUPFAM" id="SSF142984">
    <property type="entry name" value="Nqo1 middle domain-like"/>
    <property type="match status" value="1"/>
</dbReference>
<dbReference type="InterPro" id="IPR017896">
    <property type="entry name" value="4Fe4S_Fe-S-bd"/>
</dbReference>
<dbReference type="Pfam" id="PF13534">
    <property type="entry name" value="Fer4_17"/>
    <property type="match status" value="1"/>
</dbReference>
<keyword evidence="2" id="KW-0004">4Fe-4S</keyword>
<dbReference type="InterPro" id="IPR011538">
    <property type="entry name" value="Nuo51_FMN-bd"/>
</dbReference>
<dbReference type="GO" id="GO:0046872">
    <property type="term" value="F:metal ion binding"/>
    <property type="evidence" value="ECO:0007669"/>
    <property type="project" value="UniProtKB-KW"/>
</dbReference>
<dbReference type="InterPro" id="IPR019554">
    <property type="entry name" value="Soluble_ligand-bd"/>
</dbReference>
<dbReference type="GO" id="GO:0016020">
    <property type="term" value="C:membrane"/>
    <property type="evidence" value="ECO:0007669"/>
    <property type="project" value="InterPro"/>
</dbReference>
<evidence type="ECO:0000259" key="8">
    <source>
        <dbReference type="PROSITE" id="PS51379"/>
    </source>
</evidence>
<proteinExistence type="predicted"/>
<dbReference type="GO" id="GO:0051539">
    <property type="term" value="F:4 iron, 4 sulfur cluster binding"/>
    <property type="evidence" value="ECO:0007669"/>
    <property type="project" value="UniProtKB-KW"/>
</dbReference>
<evidence type="ECO:0000256" key="6">
    <source>
        <dbReference type="ARBA" id="ARBA00023004"/>
    </source>
</evidence>
<evidence type="ECO:0000256" key="3">
    <source>
        <dbReference type="ARBA" id="ARBA00022723"/>
    </source>
</evidence>
<dbReference type="InterPro" id="IPR017900">
    <property type="entry name" value="4Fe4S_Fe_S_CS"/>
</dbReference>
<dbReference type="PANTHER" id="PTHR43034">
    <property type="entry name" value="ION-TRANSLOCATING OXIDOREDUCTASE COMPLEX SUBUNIT C"/>
    <property type="match status" value="1"/>
</dbReference>
<dbReference type="Pfam" id="PF10531">
    <property type="entry name" value="SLBB"/>
    <property type="match status" value="1"/>
</dbReference>
<evidence type="ECO:0000256" key="7">
    <source>
        <dbReference type="ARBA" id="ARBA00023014"/>
    </source>
</evidence>
<dbReference type="Proteomes" id="UP000032303">
    <property type="component" value="Chromosome 2"/>
</dbReference>
<feature type="domain" description="4Fe-4S ferredoxin-type" evidence="8">
    <location>
        <begin position="243"/>
        <end position="272"/>
    </location>
</feature>
<evidence type="ECO:0000256" key="5">
    <source>
        <dbReference type="ARBA" id="ARBA00022982"/>
    </source>
</evidence>
<dbReference type="InterPro" id="IPR017054">
    <property type="entry name" value="PduS"/>
</dbReference>
<dbReference type="InterPro" id="IPR037225">
    <property type="entry name" value="Nuo51_FMN-bd_sf"/>
</dbReference>
<keyword evidence="4" id="KW-0677">Repeat</keyword>
<dbReference type="Gene3D" id="3.40.50.11540">
    <property type="entry name" value="NADH-ubiquinone oxidoreductase 51kDa subunit"/>
    <property type="match status" value="1"/>
</dbReference>
<dbReference type="Pfam" id="PF13375">
    <property type="entry name" value="RnfC_N"/>
    <property type="match status" value="1"/>
</dbReference>
<organism evidence="9 10">
    <name type="scientific">Photobacterium gaetbulicola Gung47</name>
    <dbReference type="NCBI Taxonomy" id="658445"/>
    <lineage>
        <taxon>Bacteria</taxon>
        <taxon>Pseudomonadati</taxon>
        <taxon>Pseudomonadota</taxon>
        <taxon>Gammaproteobacteria</taxon>
        <taxon>Vibrionales</taxon>
        <taxon>Vibrionaceae</taxon>
        <taxon>Photobacterium</taxon>
    </lineage>
</organism>
<keyword evidence="10" id="KW-1185">Reference proteome</keyword>
<dbReference type="InterPro" id="IPR010208">
    <property type="entry name" value="Ion_transpt_RnfC/RsxC"/>
</dbReference>
<evidence type="ECO:0000313" key="10">
    <source>
        <dbReference type="Proteomes" id="UP000032303"/>
    </source>
</evidence>
<accession>A0A0C5X0T7</accession>
<dbReference type="PATRIC" id="fig|658445.3.peg.4271"/>
<keyword evidence="3" id="KW-0479">Metal-binding</keyword>
<evidence type="ECO:0000256" key="1">
    <source>
        <dbReference type="ARBA" id="ARBA00022448"/>
    </source>
</evidence>
<gene>
    <name evidence="9" type="ORF">H744_2c2277</name>
</gene>
<sequence>MDVEPLLKLVQQAGVVGAGGAGFPTYVKLDCQVDLVLANGAECEPLLYKDQVLMQQWGHELCGGMLLAMKQVRASRGVIGIKKKNTDTIAVLESLLPENIELLLMDDVYPAGDEVELVYHATGLRIPAGGLPKDIGVLVNNIESFINVFRAANGQPVTETMISVHGEVVAPYSAWLPLGMSYREAIELAGGMTAKDCIVVEGGPMMGAVTADLDKPITKVSSGLLVLPRTSRVARIKLRSEADLSRIGKAACDQCSLCTSMCPRNLLGYPIKPHLAMRSLQVSASNNLSYSLAAQACCECNLCTMWSCPEGLDPSRVCATTKKALRDQQQWQSPAELQAQTTEVHPLREYRGVPTKRLARRLELSDYMTKKAIFHDFGIRPEKVAIPLAQHIGLPAQAIVKEGEIVTKGQMIGQPVEGGLSTAVHASISGIVTAVGDSVVIQHQATAESAALCN</sequence>
<keyword evidence="1" id="KW-0813">Transport</keyword>